<protein>
    <submittedName>
        <fullName evidence="12">KDP operon transcriptional regulatory protein KdpE</fullName>
    </submittedName>
</protein>
<evidence type="ECO:0000256" key="9">
    <source>
        <dbReference type="PROSITE-ProRule" id="PRU01091"/>
    </source>
</evidence>
<dbReference type="GO" id="GO:0000156">
    <property type="term" value="F:phosphorelay response regulator activity"/>
    <property type="evidence" value="ECO:0007669"/>
    <property type="project" value="TreeGrafter"/>
</dbReference>
<reference evidence="13" key="1">
    <citation type="submission" date="2015-06" db="EMBL/GenBank/DDBJ databases">
        <authorList>
            <person name="Urmite Genomes"/>
        </authorList>
    </citation>
    <scope>NUCLEOTIDE SEQUENCE [LARGE SCALE GENOMIC DNA]</scope>
    <source>
        <strain evidence="13">CSUR P1867</strain>
    </source>
</reference>
<proteinExistence type="predicted"/>
<dbReference type="PROSITE" id="PS50110">
    <property type="entry name" value="RESPONSE_REGULATORY"/>
    <property type="match status" value="1"/>
</dbReference>
<evidence type="ECO:0000256" key="3">
    <source>
        <dbReference type="ARBA" id="ARBA00022553"/>
    </source>
</evidence>
<evidence type="ECO:0000313" key="13">
    <source>
        <dbReference type="Proteomes" id="UP000183920"/>
    </source>
</evidence>
<evidence type="ECO:0000256" key="8">
    <source>
        <dbReference type="PROSITE-ProRule" id="PRU00169"/>
    </source>
</evidence>
<dbReference type="AlphaFoldDB" id="A0A0G4Q9U0"/>
<dbReference type="RefSeq" id="WP_072063964.1">
    <property type="nucleotide sequence ID" value="NZ_CVRY01000004.1"/>
</dbReference>
<dbReference type="FunFam" id="3.40.50.2300:FF:000021">
    <property type="entry name" value="Two-component system response regulator KdpE"/>
    <property type="match status" value="1"/>
</dbReference>
<dbReference type="CDD" id="cd17620">
    <property type="entry name" value="REC_OmpR_KdpE-like"/>
    <property type="match status" value="1"/>
</dbReference>
<sequence length="227" mass="26270">MTPYNILIIEDEKEILRFVRLALENEGFRVYEADECQRGLIEAASRKPDLVILDLGLPDKDGLCFIQDFRQWSSTPIIVLSARDSEQDKVKALDAGADDYLTKPFGISELLARIRASLRRFVKQETQSTQFTFGDITIDWVNRIVTRQNEPVHLTPTEFRLLSELVNNSGKVLTQRHLMQHVWGPNFVEHNHYLRIYMGHLRQKLETDPACPVHLMTETGIGYRFMP</sequence>
<evidence type="ECO:0000259" key="10">
    <source>
        <dbReference type="PROSITE" id="PS50110"/>
    </source>
</evidence>
<keyword evidence="4" id="KW-0902">Two-component regulatory system</keyword>
<dbReference type="Proteomes" id="UP000183920">
    <property type="component" value="Unassembled WGS sequence"/>
</dbReference>
<dbReference type="SUPFAM" id="SSF52172">
    <property type="entry name" value="CheY-like"/>
    <property type="match status" value="1"/>
</dbReference>
<dbReference type="InterPro" id="IPR011006">
    <property type="entry name" value="CheY-like_superfamily"/>
</dbReference>
<keyword evidence="7" id="KW-0804">Transcription</keyword>
<evidence type="ECO:0000256" key="4">
    <source>
        <dbReference type="ARBA" id="ARBA00023012"/>
    </source>
</evidence>
<feature type="domain" description="Response regulatory" evidence="10">
    <location>
        <begin position="5"/>
        <end position="118"/>
    </location>
</feature>
<evidence type="ECO:0000256" key="1">
    <source>
        <dbReference type="ARBA" id="ARBA00004496"/>
    </source>
</evidence>
<keyword evidence="6 9" id="KW-0238">DNA-binding</keyword>
<feature type="DNA-binding region" description="OmpR/PhoB-type" evidence="9">
    <location>
        <begin position="128"/>
        <end position="227"/>
    </location>
</feature>
<dbReference type="InterPro" id="IPR039420">
    <property type="entry name" value="WalR-like"/>
</dbReference>
<dbReference type="GO" id="GO:0000987">
    <property type="term" value="F:cis-regulatory region sequence-specific DNA binding"/>
    <property type="evidence" value="ECO:0007669"/>
    <property type="project" value="UniProtKB-ARBA"/>
</dbReference>
<evidence type="ECO:0000256" key="2">
    <source>
        <dbReference type="ARBA" id="ARBA00022490"/>
    </source>
</evidence>
<keyword evidence="2" id="KW-0963">Cytoplasm</keyword>
<dbReference type="GO" id="GO:0005829">
    <property type="term" value="C:cytosol"/>
    <property type="evidence" value="ECO:0007669"/>
    <property type="project" value="TreeGrafter"/>
</dbReference>
<dbReference type="Gene3D" id="1.10.10.10">
    <property type="entry name" value="Winged helix-like DNA-binding domain superfamily/Winged helix DNA-binding domain"/>
    <property type="match status" value="1"/>
</dbReference>
<dbReference type="Gene3D" id="3.40.50.2300">
    <property type="match status" value="1"/>
</dbReference>
<dbReference type="InterPro" id="IPR001867">
    <property type="entry name" value="OmpR/PhoB-type_DNA-bd"/>
</dbReference>
<dbReference type="GO" id="GO:0032993">
    <property type="term" value="C:protein-DNA complex"/>
    <property type="evidence" value="ECO:0007669"/>
    <property type="project" value="TreeGrafter"/>
</dbReference>
<dbReference type="EMBL" id="CVRY01000004">
    <property type="protein sequence ID" value="CRL62628.1"/>
    <property type="molecule type" value="Genomic_DNA"/>
</dbReference>
<dbReference type="PANTHER" id="PTHR48111:SF50">
    <property type="entry name" value="KDP OPERON TRANSCRIPTIONAL REGULATORY PROTEIN KDPE"/>
    <property type="match status" value="1"/>
</dbReference>
<dbReference type="NCBIfam" id="NF007820">
    <property type="entry name" value="PRK10529.1"/>
    <property type="match status" value="1"/>
</dbReference>
<gene>
    <name evidence="12" type="primary">kdpE</name>
    <name evidence="12" type="ORF">BN1804_02047</name>
</gene>
<dbReference type="Pfam" id="PF00072">
    <property type="entry name" value="Response_reg"/>
    <property type="match status" value="1"/>
</dbReference>
<evidence type="ECO:0000256" key="6">
    <source>
        <dbReference type="ARBA" id="ARBA00023125"/>
    </source>
</evidence>
<dbReference type="PANTHER" id="PTHR48111">
    <property type="entry name" value="REGULATOR OF RPOS"/>
    <property type="match status" value="1"/>
</dbReference>
<evidence type="ECO:0000256" key="5">
    <source>
        <dbReference type="ARBA" id="ARBA00023015"/>
    </source>
</evidence>
<evidence type="ECO:0000313" key="12">
    <source>
        <dbReference type="EMBL" id="CRL62628.1"/>
    </source>
</evidence>
<feature type="domain" description="OmpR/PhoB-type" evidence="11">
    <location>
        <begin position="128"/>
        <end position="227"/>
    </location>
</feature>
<keyword evidence="5" id="KW-0805">Transcription regulation</keyword>
<dbReference type="SMART" id="SM00862">
    <property type="entry name" value="Trans_reg_C"/>
    <property type="match status" value="1"/>
</dbReference>
<name>A0A0G4Q9U0_9GAMM</name>
<comment type="subcellular location">
    <subcellularLocation>
        <location evidence="1">Cytoplasm</location>
    </subcellularLocation>
</comment>
<feature type="modified residue" description="4-aspartylphosphate" evidence="8">
    <location>
        <position position="54"/>
    </location>
</feature>
<accession>A0A0G4Q9U0</accession>
<dbReference type="Gene3D" id="6.10.250.690">
    <property type="match status" value="1"/>
</dbReference>
<dbReference type="CDD" id="cd00383">
    <property type="entry name" value="trans_reg_C"/>
    <property type="match status" value="1"/>
</dbReference>
<dbReference type="InterPro" id="IPR036388">
    <property type="entry name" value="WH-like_DNA-bd_sf"/>
</dbReference>
<dbReference type="GO" id="GO:0045893">
    <property type="term" value="P:positive regulation of DNA-templated transcription"/>
    <property type="evidence" value="ECO:0007669"/>
    <property type="project" value="UniProtKB-ARBA"/>
</dbReference>
<dbReference type="FunFam" id="1.10.10.10:FF:000210">
    <property type="entry name" value="Winged-helix transcriptional response regulator KdpE"/>
    <property type="match status" value="1"/>
</dbReference>
<dbReference type="SMART" id="SM00448">
    <property type="entry name" value="REC"/>
    <property type="match status" value="1"/>
</dbReference>
<evidence type="ECO:0000256" key="7">
    <source>
        <dbReference type="ARBA" id="ARBA00023163"/>
    </source>
</evidence>
<dbReference type="Pfam" id="PF00486">
    <property type="entry name" value="Trans_reg_C"/>
    <property type="match status" value="1"/>
</dbReference>
<dbReference type="InterPro" id="IPR001789">
    <property type="entry name" value="Sig_transdc_resp-reg_receiver"/>
</dbReference>
<dbReference type="PROSITE" id="PS51755">
    <property type="entry name" value="OMPR_PHOB"/>
    <property type="match status" value="1"/>
</dbReference>
<keyword evidence="3 8" id="KW-0597">Phosphoprotein</keyword>
<organism evidence="12 13">
    <name type="scientific">Proteus penneri</name>
    <dbReference type="NCBI Taxonomy" id="102862"/>
    <lineage>
        <taxon>Bacteria</taxon>
        <taxon>Pseudomonadati</taxon>
        <taxon>Pseudomonadota</taxon>
        <taxon>Gammaproteobacteria</taxon>
        <taxon>Enterobacterales</taxon>
        <taxon>Morganellaceae</taxon>
        <taxon>Proteus</taxon>
    </lineage>
</organism>
<dbReference type="GO" id="GO:0042802">
    <property type="term" value="F:identical protein binding"/>
    <property type="evidence" value="ECO:0007669"/>
    <property type="project" value="UniProtKB-ARBA"/>
</dbReference>
<evidence type="ECO:0000259" key="11">
    <source>
        <dbReference type="PROSITE" id="PS51755"/>
    </source>
</evidence>